<protein>
    <submittedName>
        <fullName evidence="1">Uncharacterized protein</fullName>
    </submittedName>
</protein>
<sequence>MLIAYTEDAAPQARALSRMGFTCLPAAQAVGYEAFLYGATVYKGIFLRLPPRPAESGALLLPCRGKSPEQLALILRRRSYSPLF</sequence>
<dbReference type="Proteomes" id="UP000654279">
    <property type="component" value="Unassembled WGS sequence"/>
</dbReference>
<evidence type="ECO:0000313" key="2">
    <source>
        <dbReference type="Proteomes" id="UP000654279"/>
    </source>
</evidence>
<accession>A0A926D363</accession>
<name>A0A926D363_9FIRM</name>
<reference evidence="1" key="1">
    <citation type="submission" date="2020-08" db="EMBL/GenBank/DDBJ databases">
        <title>Genome public.</title>
        <authorList>
            <person name="Liu C."/>
            <person name="Sun Q."/>
        </authorList>
    </citation>
    <scope>NUCLEOTIDE SEQUENCE</scope>
    <source>
        <strain evidence="1">NSJ-44</strain>
    </source>
</reference>
<dbReference type="EMBL" id="JACRSO010000003">
    <property type="protein sequence ID" value="MBC8529500.1"/>
    <property type="molecule type" value="Genomic_DNA"/>
</dbReference>
<comment type="caution">
    <text evidence="1">The sequence shown here is derived from an EMBL/GenBank/DDBJ whole genome shotgun (WGS) entry which is preliminary data.</text>
</comment>
<dbReference type="RefSeq" id="WP_249285335.1">
    <property type="nucleotide sequence ID" value="NZ_JACRSO010000003.1"/>
</dbReference>
<evidence type="ECO:0000313" key="1">
    <source>
        <dbReference type="EMBL" id="MBC8529500.1"/>
    </source>
</evidence>
<keyword evidence="2" id="KW-1185">Reference proteome</keyword>
<organism evidence="1 2">
    <name type="scientific">Luoshenia tenuis</name>
    <dbReference type="NCBI Taxonomy" id="2763654"/>
    <lineage>
        <taxon>Bacteria</taxon>
        <taxon>Bacillati</taxon>
        <taxon>Bacillota</taxon>
        <taxon>Clostridia</taxon>
        <taxon>Christensenellales</taxon>
        <taxon>Christensenellaceae</taxon>
        <taxon>Luoshenia</taxon>
    </lineage>
</organism>
<dbReference type="AlphaFoldDB" id="A0A926D363"/>
<proteinExistence type="predicted"/>
<gene>
    <name evidence="1" type="ORF">H8699_08685</name>
</gene>